<proteinExistence type="predicted"/>
<dbReference type="GO" id="GO:0004386">
    <property type="term" value="F:helicase activity"/>
    <property type="evidence" value="ECO:0007669"/>
    <property type="project" value="UniProtKB-KW"/>
</dbReference>
<organism evidence="3 4">
    <name type="scientific">Mycolicibacterium thermoresistibile</name>
    <name type="common">Mycobacterium thermoresistibile</name>
    <dbReference type="NCBI Taxonomy" id="1797"/>
    <lineage>
        <taxon>Bacteria</taxon>
        <taxon>Bacillati</taxon>
        <taxon>Actinomycetota</taxon>
        <taxon>Actinomycetes</taxon>
        <taxon>Mycobacteriales</taxon>
        <taxon>Mycobacteriaceae</taxon>
        <taxon>Mycolicibacterium</taxon>
    </lineage>
</organism>
<dbReference type="EMBL" id="BCTB01000001">
    <property type="protein sequence ID" value="GAT13162.1"/>
    <property type="molecule type" value="Genomic_DNA"/>
</dbReference>
<dbReference type="InterPro" id="IPR028087">
    <property type="entry name" value="Tad_N"/>
</dbReference>
<protein>
    <submittedName>
        <fullName evidence="3">Helicase/secretion neighborhood TadE-like protein</fullName>
    </submittedName>
</protein>
<evidence type="ECO:0000313" key="3">
    <source>
        <dbReference type="EMBL" id="GAT13162.1"/>
    </source>
</evidence>
<feature type="transmembrane region" description="Helical" evidence="1">
    <location>
        <begin position="12"/>
        <end position="35"/>
    </location>
</feature>
<keyword evidence="3" id="KW-0067">ATP-binding</keyword>
<keyword evidence="3" id="KW-0547">Nucleotide-binding</keyword>
<keyword evidence="1" id="KW-0812">Transmembrane</keyword>
<dbReference type="STRING" id="1797.RMCT_0134"/>
<dbReference type="OMA" id="GWWSATH"/>
<gene>
    <name evidence="3" type="ORF">RMCT_0134</name>
</gene>
<comment type="caution">
    <text evidence="3">The sequence shown here is derived from an EMBL/GenBank/DDBJ whole genome shotgun (WGS) entry which is preliminary data.</text>
</comment>
<dbReference type="Proteomes" id="UP000069654">
    <property type="component" value="Unassembled WGS sequence"/>
</dbReference>
<feature type="domain" description="Putative Flp pilus-assembly TadG-like N-terminal" evidence="2">
    <location>
        <begin position="6"/>
        <end position="53"/>
    </location>
</feature>
<accession>A0A100XAP9</accession>
<keyword evidence="3" id="KW-0378">Hydrolase</keyword>
<dbReference type="RefSeq" id="WP_003925186.1">
    <property type="nucleotide sequence ID" value="NZ_BCTB01000001.1"/>
</dbReference>
<sequence>MGEERGSASLPAVAAVGVLVAVTVGALGFGSAVVARHRAQAAADLAALAAAAQVGAGAGVACRRAATLAGEMGARVGACSVEGLDVIVTVEVDTAVRLAGGQAARAVARAGPGRAG</sequence>
<keyword evidence="3" id="KW-0347">Helicase</keyword>
<evidence type="ECO:0000259" key="2">
    <source>
        <dbReference type="Pfam" id="PF13400"/>
    </source>
</evidence>
<evidence type="ECO:0000313" key="4">
    <source>
        <dbReference type="Proteomes" id="UP000069654"/>
    </source>
</evidence>
<dbReference type="NCBIfam" id="TIGR03816">
    <property type="entry name" value="tadE_like_DECH"/>
    <property type="match status" value="1"/>
</dbReference>
<dbReference type="AlphaFoldDB" id="A0A100XAP9"/>
<dbReference type="InterPro" id="IPR021202">
    <property type="entry name" value="Rv3654c-like"/>
</dbReference>
<name>A0A100XAP9_MYCTH</name>
<reference evidence="3 4" key="1">
    <citation type="journal article" date="2016" name="Genome Announc.">
        <title>Draft Genome Sequences of Five Rapidly Growing Mycobacterium Species, M. thermoresistibile, M. fortuitum subsp. acetamidolyticum, M. canariasense, M. brisbanense, and M. novocastrense.</title>
        <authorList>
            <person name="Katahira K."/>
            <person name="Ogura Y."/>
            <person name="Gotoh Y."/>
            <person name="Hayashi T."/>
        </authorList>
    </citation>
    <scope>NUCLEOTIDE SEQUENCE [LARGE SCALE GENOMIC DNA]</scope>
    <source>
        <strain evidence="3 4">JCM6362</strain>
    </source>
</reference>
<evidence type="ECO:0000256" key="1">
    <source>
        <dbReference type="SAM" id="Phobius"/>
    </source>
</evidence>
<keyword evidence="1" id="KW-0472">Membrane</keyword>
<dbReference type="Pfam" id="PF13400">
    <property type="entry name" value="Tad"/>
    <property type="match status" value="1"/>
</dbReference>
<reference evidence="4" key="2">
    <citation type="submission" date="2016-02" db="EMBL/GenBank/DDBJ databases">
        <title>Draft genome sequence of five rapidly growing Mycobacterium species.</title>
        <authorList>
            <person name="Katahira K."/>
            <person name="Gotou Y."/>
            <person name="Iida K."/>
            <person name="Ogura Y."/>
            <person name="Hayashi T."/>
        </authorList>
    </citation>
    <scope>NUCLEOTIDE SEQUENCE [LARGE SCALE GENOMIC DNA]</scope>
    <source>
        <strain evidence="4">JCM6362</strain>
    </source>
</reference>
<keyword evidence="1" id="KW-1133">Transmembrane helix</keyword>